<evidence type="ECO:0000313" key="7">
    <source>
        <dbReference type="EMBL" id="PKQ46413.1"/>
    </source>
</evidence>
<evidence type="ECO:0000313" key="8">
    <source>
        <dbReference type="Proteomes" id="UP000233435"/>
    </source>
</evidence>
<dbReference type="PANTHER" id="PTHR36985">
    <property type="entry name" value="TRANSLOCATION AND ASSEMBLY MODULE SUBUNIT TAMB"/>
    <property type="match status" value="1"/>
</dbReference>
<keyword evidence="3" id="KW-1133">Transmembrane helix</keyword>
<proteinExistence type="predicted"/>
<keyword evidence="2" id="KW-0812">Transmembrane</keyword>
<dbReference type="Proteomes" id="UP000233435">
    <property type="component" value="Unassembled WGS sequence"/>
</dbReference>
<reference evidence="7 8" key="1">
    <citation type="submission" date="2017-12" db="EMBL/GenBank/DDBJ databases">
        <title>Confluentibacter flavum sp. nov., isolated from the saline lake.</title>
        <authorList>
            <person name="Yu L."/>
        </authorList>
    </citation>
    <scope>NUCLEOTIDE SEQUENCE [LARGE SCALE GENOMIC DNA]</scope>
    <source>
        <strain evidence="7 8">3B</strain>
    </source>
</reference>
<gene>
    <name evidence="7" type="ORF">CSW08_02975</name>
</gene>
<comment type="caution">
    <text evidence="7">The sequence shown here is derived from an EMBL/GenBank/DDBJ whole genome shotgun (WGS) entry which is preliminary data.</text>
</comment>
<evidence type="ECO:0000256" key="3">
    <source>
        <dbReference type="ARBA" id="ARBA00022989"/>
    </source>
</evidence>
<comment type="subcellular location">
    <subcellularLocation>
        <location evidence="1">Membrane</location>
        <topology evidence="1">Single-pass membrane protein</topology>
    </subcellularLocation>
</comment>
<dbReference type="OrthoDB" id="680700at2"/>
<evidence type="ECO:0000256" key="2">
    <source>
        <dbReference type="ARBA" id="ARBA00022692"/>
    </source>
</evidence>
<name>A0A2N3HN74_9FLAO</name>
<dbReference type="GO" id="GO:0005886">
    <property type="term" value="C:plasma membrane"/>
    <property type="evidence" value="ECO:0007669"/>
    <property type="project" value="InterPro"/>
</dbReference>
<evidence type="ECO:0000259" key="6">
    <source>
        <dbReference type="Pfam" id="PF04357"/>
    </source>
</evidence>
<dbReference type="EMBL" id="PJEO01000014">
    <property type="protein sequence ID" value="PKQ46413.1"/>
    <property type="molecule type" value="Genomic_DNA"/>
</dbReference>
<dbReference type="GO" id="GO:0009306">
    <property type="term" value="P:protein secretion"/>
    <property type="evidence" value="ECO:0007669"/>
    <property type="project" value="InterPro"/>
</dbReference>
<evidence type="ECO:0000256" key="1">
    <source>
        <dbReference type="ARBA" id="ARBA00004167"/>
    </source>
</evidence>
<sequence length="1479" mass="166219">MLILSIPAIQTILGKYATNRLNNELGTNINIGKVGLQFNGDVELKKIYVEDYKKGTLISIAELNTSILSVRNLINGKLAFGDIDITDLIFNIKTYQGETDTNLDVFVAKFEDDNPRVEENHFLMSSSDVSIYNGIFRMTDENKESAKLLEFENLNINATNFLINGSDVSTRINTLAFKDSRGFEMKNMSTNFSYSLTDMIFSNLDIKTPNSTLKGYLQFAYDRENFKEFADKVNIIADFKDSTILFDELNIFYNEFGKNQSATFNVDLTGTLNDLQISNLELNTSTNSKVFGNMNFKNLFIKETDNFYMKGDFLNLTSTYKDLKALLPNALGSSIPSSLDNLGKFTIAGQTEITSANINANIKIDTDLGFLDSKLEINKIDDIDNAIYKGNVAFENFDFGIFLNNPKLGLGSLNVDVKGQGFVAATINTQVIGNVFEIQYNDYNYTAIKVEGNIRNKIFDGNLISNDENLILNFNGLVDFSGKENKYDFEANIAYANLYVLNFMKKDSISILKSDVKMNVNGSTLDNAYGKISFSNTSYKNQNDTYYFEKFDISSRFENTVHFVEINSPDIIEGNLNGNFVFKDLPKLLQNSLGHMYTNYVPYKVTKNQYVDFNFKIYNKIIEVFYPEIEVGKNTYVRGRVENDEEKFRVTFKSPEIKAYDYFANDIELQIDNSNPLFNTYIEVDSINTKYYNVSKLNLINVTLRDTLFMRAEFTGGKQNNDIYNLSFYHTINEEKQSVVGFKTSDITIKGTKWSINEKQDRFNKFTFNNNFTYFNIDKLFINHENQELSLSGFIKDSTEKDLKLNFKNVDLAKITPDIDSLSLAGNVNGKLDLLQKNGNYLPNSTIVIDDFKVNDFELGSFDASITGNENLTNYIVDVTIKDDVKKSFRAQGDISVMGSEPNIDVSLTFNDFALKPLNPLLQDVLDNIRGSVTGDVNLNGNLKQPDINGSLTLNKSGFTIPYLNVDYSFADKSSVTLKDQSFIFNNIPLTDTKFNSKGQLNGSLSHTNFSKWALDLQLSTPRLLVLDTELTDESAYYGTGFIGGTATIKGPTDQLSIDVVGETKAGTVFKIPLNNTESFGDNSFIHFITKEEKEAKLKGIDLVLNDVYGLELDFDLDITEEAELEIIINQDTGHALRGRGNGNILLEINTNGKFNMWGDFSVFQGVYNFAYGGLIRKEFTVKPGGTIAWDGDPLNARINISAVYRTETNPSPLLDNPINRSIPVDLNISLTGQLEQPVPLYEFEFPNVNSAVKSELQYRLESEEDKQNQALYLLSTGSFSRGLSELNFSGTIAERLNGIINSFFSNGDGKLNIGLNYEVGTNRPDYRTDSRFDLKLQTKISDRVLINGKVGVPVGGSGANETVVAGDVQINFLLNEDGTLTANVFNRENSIRNFGEDIGYTQGVGLTYSVDFDTFKELIQHLFKKEKTPENLTQEEGTPQEVTPPQQEEVDEDGYEEEDDPNALPGFITQKPAKKEDE</sequence>
<feature type="compositionally biased region" description="Polar residues" evidence="5">
    <location>
        <begin position="1431"/>
        <end position="1447"/>
    </location>
</feature>
<protein>
    <submittedName>
        <fullName evidence="7">N-acetyl-gamma-glutamyl-phosphate reductase</fullName>
    </submittedName>
</protein>
<evidence type="ECO:0000256" key="5">
    <source>
        <dbReference type="SAM" id="MobiDB-lite"/>
    </source>
</evidence>
<feature type="domain" description="Translocation and assembly module TamB C-terminal" evidence="6">
    <location>
        <begin position="996"/>
        <end position="1413"/>
    </location>
</feature>
<dbReference type="InterPro" id="IPR007452">
    <property type="entry name" value="TamB_C"/>
</dbReference>
<accession>A0A2N3HN74</accession>
<dbReference type="RefSeq" id="WP_106658688.1">
    <property type="nucleotide sequence ID" value="NZ_PJEO01000014.1"/>
</dbReference>
<keyword evidence="4" id="KW-0472">Membrane</keyword>
<dbReference type="Pfam" id="PF04357">
    <property type="entry name" value="TamB"/>
    <property type="match status" value="1"/>
</dbReference>
<keyword evidence="8" id="KW-1185">Reference proteome</keyword>
<organism evidence="7 8">
    <name type="scientific">Confluentibacter flavum</name>
    <dbReference type="NCBI Taxonomy" id="1909700"/>
    <lineage>
        <taxon>Bacteria</taxon>
        <taxon>Pseudomonadati</taxon>
        <taxon>Bacteroidota</taxon>
        <taxon>Flavobacteriia</taxon>
        <taxon>Flavobacteriales</taxon>
        <taxon>Flavobacteriaceae</taxon>
        <taxon>Confluentibacter</taxon>
    </lineage>
</organism>
<dbReference type="PANTHER" id="PTHR36985:SF1">
    <property type="entry name" value="TRANSLOCATION AND ASSEMBLY MODULE SUBUNIT TAMB"/>
    <property type="match status" value="1"/>
</dbReference>
<evidence type="ECO:0000256" key="4">
    <source>
        <dbReference type="ARBA" id="ARBA00023136"/>
    </source>
</evidence>
<feature type="compositionally biased region" description="Acidic residues" evidence="5">
    <location>
        <begin position="1449"/>
        <end position="1462"/>
    </location>
</feature>
<feature type="region of interest" description="Disordered" evidence="5">
    <location>
        <begin position="1427"/>
        <end position="1479"/>
    </location>
</feature>